<proteinExistence type="inferred from homology"/>
<comment type="catalytic activity">
    <reaction evidence="5 6">
        <text>5-amino-1-(5-phospho-beta-D-ribosyl)imidazole + hydrogencarbonate + ATP = 5-carboxyamino-1-(5-phospho-D-ribosyl)imidazole + ADP + phosphate + 2 H(+)</text>
        <dbReference type="Rhea" id="RHEA:19317"/>
        <dbReference type="ChEBI" id="CHEBI:15378"/>
        <dbReference type="ChEBI" id="CHEBI:17544"/>
        <dbReference type="ChEBI" id="CHEBI:30616"/>
        <dbReference type="ChEBI" id="CHEBI:43474"/>
        <dbReference type="ChEBI" id="CHEBI:58730"/>
        <dbReference type="ChEBI" id="CHEBI:137981"/>
        <dbReference type="ChEBI" id="CHEBI:456216"/>
        <dbReference type="EC" id="6.3.4.18"/>
    </reaction>
</comment>
<comment type="subunit">
    <text evidence="5 6">Homodimer.</text>
</comment>
<dbReference type="GO" id="GO:0004638">
    <property type="term" value="F:phosphoribosylaminoimidazole carboxylase activity"/>
    <property type="evidence" value="ECO:0007669"/>
    <property type="project" value="InterPro"/>
</dbReference>
<evidence type="ECO:0000256" key="4">
    <source>
        <dbReference type="ARBA" id="ARBA00022840"/>
    </source>
</evidence>
<evidence type="ECO:0000256" key="1">
    <source>
        <dbReference type="ARBA" id="ARBA00022598"/>
    </source>
</evidence>
<dbReference type="UniPathway" id="UPA00074">
    <property type="reaction ID" value="UER00942"/>
</dbReference>
<dbReference type="GO" id="GO:0005829">
    <property type="term" value="C:cytosol"/>
    <property type="evidence" value="ECO:0007669"/>
    <property type="project" value="TreeGrafter"/>
</dbReference>
<dbReference type="GO" id="GO:0006189">
    <property type="term" value="P:'de novo' IMP biosynthetic process"/>
    <property type="evidence" value="ECO:0007669"/>
    <property type="project" value="UniProtKB-UniRule"/>
</dbReference>
<dbReference type="NCBIfam" id="NF004676">
    <property type="entry name" value="PRK06019.1-2"/>
    <property type="match status" value="1"/>
</dbReference>
<dbReference type="NCBIfam" id="TIGR01161">
    <property type="entry name" value="purK"/>
    <property type="match status" value="1"/>
</dbReference>
<keyword evidence="1 5" id="KW-0436">Ligase</keyword>
<feature type="binding site" evidence="5">
    <location>
        <position position="190"/>
    </location>
    <ligand>
        <name>ATP</name>
        <dbReference type="ChEBI" id="CHEBI:30616"/>
    </ligand>
</feature>
<feature type="binding site" evidence="5">
    <location>
        <position position="213"/>
    </location>
    <ligand>
        <name>ATP</name>
        <dbReference type="ChEBI" id="CHEBI:30616"/>
    </ligand>
</feature>
<comment type="caution">
    <text evidence="5">Lacks conserved residue(s) required for the propagation of feature annotation.</text>
</comment>
<evidence type="ECO:0000256" key="6">
    <source>
        <dbReference type="RuleBase" id="RU361200"/>
    </source>
</evidence>
<keyword evidence="9" id="KW-1185">Reference proteome</keyword>
<evidence type="ECO:0000259" key="7">
    <source>
        <dbReference type="PROSITE" id="PS50975"/>
    </source>
</evidence>
<feature type="domain" description="ATP-grasp" evidence="7">
    <location>
        <begin position="109"/>
        <end position="297"/>
    </location>
</feature>
<keyword evidence="3 5" id="KW-0658">Purine biosynthesis</keyword>
<dbReference type="Pfam" id="PF02222">
    <property type="entry name" value="ATP-grasp"/>
    <property type="match status" value="1"/>
</dbReference>
<dbReference type="GO" id="GO:0046872">
    <property type="term" value="F:metal ion binding"/>
    <property type="evidence" value="ECO:0007669"/>
    <property type="project" value="InterPro"/>
</dbReference>
<feature type="binding site" evidence="5">
    <location>
        <begin position="182"/>
        <end position="185"/>
    </location>
    <ligand>
        <name>ATP</name>
        <dbReference type="ChEBI" id="CHEBI:30616"/>
    </ligand>
</feature>
<dbReference type="GO" id="GO:0034028">
    <property type="term" value="F:5-(carboxyamino)imidazole ribonucleotide synthase activity"/>
    <property type="evidence" value="ECO:0007669"/>
    <property type="project" value="UniProtKB-UniRule"/>
</dbReference>
<feature type="binding site" evidence="5">
    <location>
        <begin position="267"/>
        <end position="268"/>
    </location>
    <ligand>
        <name>ATP</name>
        <dbReference type="ChEBI" id="CHEBI:30616"/>
    </ligand>
</feature>
<comment type="function">
    <text evidence="6">Catalyzes the ATP-dependent conversion of 5-aminoimidazole ribonucleotide (AIR) and HCO(3)- to N5-carboxyaminoimidazole ribonucleotide (N5-CAIR).</text>
</comment>
<dbReference type="PANTHER" id="PTHR11609">
    <property type="entry name" value="PURINE BIOSYNTHESIS PROTEIN 6/7, PUR6/7"/>
    <property type="match status" value="1"/>
</dbReference>
<dbReference type="InterPro" id="IPR005875">
    <property type="entry name" value="PurK"/>
</dbReference>
<dbReference type="Pfam" id="PF17769">
    <property type="entry name" value="PurK_C"/>
    <property type="match status" value="1"/>
</dbReference>
<protein>
    <recommendedName>
        <fullName evidence="5 6">N5-carboxyaminoimidazole ribonucleotide synthase</fullName>
        <shortName evidence="5 6">N5-CAIR synthase</shortName>
        <ecNumber evidence="5 6">6.3.4.18</ecNumber>
    </recommendedName>
    <alternativeName>
        <fullName evidence="5 6">5-(carboxyamino)imidazole ribonucleotide synthetase</fullName>
    </alternativeName>
</protein>
<dbReference type="SUPFAM" id="SSF56059">
    <property type="entry name" value="Glutathione synthetase ATP-binding domain-like"/>
    <property type="match status" value="1"/>
</dbReference>
<dbReference type="InterPro" id="IPR003135">
    <property type="entry name" value="ATP-grasp_carboxylate-amine"/>
</dbReference>
<dbReference type="InterPro" id="IPR011054">
    <property type="entry name" value="Rudment_hybrid_motif"/>
</dbReference>
<keyword evidence="2 5" id="KW-0547">Nucleotide-binding</keyword>
<dbReference type="Proteomes" id="UP000683246">
    <property type="component" value="Chromosome"/>
</dbReference>
<feature type="binding site" evidence="5">
    <location>
        <position position="105"/>
    </location>
    <ligand>
        <name>ATP</name>
        <dbReference type="ChEBI" id="CHEBI:30616"/>
    </ligand>
</feature>
<gene>
    <name evidence="5 6" type="primary">purK</name>
    <name evidence="8" type="ORF">HZI73_19760</name>
</gene>
<evidence type="ECO:0000313" key="8">
    <source>
        <dbReference type="EMBL" id="QUI24395.1"/>
    </source>
</evidence>
<dbReference type="AlphaFoldDB" id="A0A8J8MMC6"/>
<reference evidence="8" key="1">
    <citation type="submission" date="2020-07" db="EMBL/GenBank/DDBJ databases">
        <title>Vallitalea pronyensis genome.</title>
        <authorList>
            <person name="Postec A."/>
        </authorList>
    </citation>
    <scope>NUCLEOTIDE SEQUENCE</scope>
    <source>
        <strain evidence="8">FatNI3</strain>
    </source>
</reference>
<comment type="function">
    <text evidence="5">Catalyzes the ATP-dependent conversion of 5-aminoimidazole ribonucleotide (AIR) and HCO(3)(-) to N5-carboxyaminoimidazole ribonucleotide (N5-CAIR).</text>
</comment>
<dbReference type="InterPro" id="IPR011761">
    <property type="entry name" value="ATP-grasp"/>
</dbReference>
<dbReference type="Gene3D" id="3.40.50.20">
    <property type="match status" value="1"/>
</dbReference>
<feature type="binding site" evidence="5">
    <location>
        <position position="145"/>
    </location>
    <ligand>
        <name>ATP</name>
        <dbReference type="ChEBI" id="CHEBI:30616"/>
    </ligand>
</feature>
<dbReference type="SUPFAM" id="SSF51246">
    <property type="entry name" value="Rudiment single hybrid motif"/>
    <property type="match status" value="1"/>
</dbReference>
<dbReference type="PANTHER" id="PTHR11609:SF5">
    <property type="entry name" value="PHOSPHORIBOSYLAMINOIMIDAZOLE CARBOXYLASE"/>
    <property type="match status" value="1"/>
</dbReference>
<comment type="pathway">
    <text evidence="5 6">Purine metabolism; IMP biosynthesis via de novo pathway; 5-amino-1-(5-phospho-D-ribosyl)imidazole-4-carboxylate from 5-amino-1-(5-phospho-D-ribosyl)imidazole (N5-CAIR route): step 1/2.</text>
</comment>
<organism evidence="8 9">
    <name type="scientific">Vallitalea pronyensis</name>
    <dbReference type="NCBI Taxonomy" id="1348613"/>
    <lineage>
        <taxon>Bacteria</taxon>
        <taxon>Bacillati</taxon>
        <taxon>Bacillota</taxon>
        <taxon>Clostridia</taxon>
        <taxon>Lachnospirales</taxon>
        <taxon>Vallitaleaceae</taxon>
        <taxon>Vallitalea</taxon>
    </lineage>
</organism>
<dbReference type="GO" id="GO:0005524">
    <property type="term" value="F:ATP binding"/>
    <property type="evidence" value="ECO:0007669"/>
    <property type="project" value="UniProtKB-UniRule"/>
</dbReference>
<comment type="similarity">
    <text evidence="5 6">Belongs to the PurK/PurT family.</text>
</comment>
<dbReference type="Gene3D" id="3.30.470.20">
    <property type="entry name" value="ATP-grasp fold, B domain"/>
    <property type="match status" value="1"/>
</dbReference>
<dbReference type="Gene3D" id="3.30.1490.20">
    <property type="entry name" value="ATP-grasp fold, A domain"/>
    <property type="match status" value="1"/>
</dbReference>
<accession>A0A8J8MMC6</accession>
<dbReference type="RefSeq" id="WP_212695090.1">
    <property type="nucleotide sequence ID" value="NZ_CP058649.1"/>
</dbReference>
<dbReference type="PROSITE" id="PS50975">
    <property type="entry name" value="ATP_GRASP"/>
    <property type="match status" value="1"/>
</dbReference>
<sequence>MNCLSKKIGIIGGGQLGKMMILDAKRLGFYVVTLDPTECCPSHSISDEHIVAAYDDEDALRQLAEKVDVITYEFEHIHVGILKQLEQEEYVIYPTVSSLAIIQNKFRQKTTLLKGQISVPRFQQIKTQQDIEEAGNRFGYPMMLKACTGGYDGKGNWVVQHKDAIQEAYKQLGNGQIELMIEEFVPFVKEISVLACRSIDGHIAIYPVGENIHEDSILDETRVPADITEDCTKKAMELASEVMEIFAGVGMFCVEMFVTEDDTIYINEVAPRPHNSGHYTIEGCMTSQFEQHIRAISGLPLGDVALRCPTVMRNLLGADGAYGKTCVDGLIEAQQDPHVKVHIYGKTEVREKRKMGHLTVCATTLDEAIERADQAKMCIQITHTHKEVIG</sequence>
<dbReference type="Pfam" id="PF22660">
    <property type="entry name" value="RS_preATP-grasp-like"/>
    <property type="match status" value="1"/>
</dbReference>
<name>A0A8J8MMC6_9FIRM</name>
<dbReference type="EMBL" id="CP058649">
    <property type="protein sequence ID" value="QUI24395.1"/>
    <property type="molecule type" value="Genomic_DNA"/>
</dbReference>
<evidence type="ECO:0000256" key="2">
    <source>
        <dbReference type="ARBA" id="ARBA00022741"/>
    </source>
</evidence>
<dbReference type="FunFam" id="3.30.470.20:FF:000029">
    <property type="entry name" value="N5-carboxyaminoimidazole ribonucleotide synthase"/>
    <property type="match status" value="1"/>
</dbReference>
<evidence type="ECO:0000313" key="9">
    <source>
        <dbReference type="Proteomes" id="UP000683246"/>
    </source>
</evidence>
<keyword evidence="4 5" id="KW-0067">ATP-binding</keyword>
<dbReference type="InterPro" id="IPR016185">
    <property type="entry name" value="PreATP-grasp_dom_sf"/>
</dbReference>
<evidence type="ECO:0000256" key="5">
    <source>
        <dbReference type="HAMAP-Rule" id="MF_01928"/>
    </source>
</evidence>
<dbReference type="NCBIfam" id="NF004679">
    <property type="entry name" value="PRK06019.1-5"/>
    <property type="match status" value="1"/>
</dbReference>
<dbReference type="EC" id="6.3.4.18" evidence="5 6"/>
<dbReference type="InterPro" id="IPR054350">
    <property type="entry name" value="PurT/PurK_preATP-grasp"/>
</dbReference>
<dbReference type="HAMAP" id="MF_01928">
    <property type="entry name" value="PurK"/>
    <property type="match status" value="1"/>
</dbReference>
<dbReference type="InterPro" id="IPR013815">
    <property type="entry name" value="ATP_grasp_subdomain_1"/>
</dbReference>
<dbReference type="KEGG" id="vpy:HZI73_19760"/>
<dbReference type="InterPro" id="IPR040686">
    <property type="entry name" value="PurK_C"/>
</dbReference>
<evidence type="ECO:0000256" key="3">
    <source>
        <dbReference type="ARBA" id="ARBA00022755"/>
    </source>
</evidence>
<dbReference type="SUPFAM" id="SSF52440">
    <property type="entry name" value="PreATP-grasp domain"/>
    <property type="match status" value="1"/>
</dbReference>
<dbReference type="NCBIfam" id="NF004675">
    <property type="entry name" value="PRK06019.1-1"/>
    <property type="match status" value="1"/>
</dbReference>